<evidence type="ECO:0000256" key="1">
    <source>
        <dbReference type="ARBA" id="ARBA00022527"/>
    </source>
</evidence>
<evidence type="ECO:0000313" key="4">
    <source>
        <dbReference type="EMBL" id="MFF8278865.1"/>
    </source>
</evidence>
<reference evidence="4 5" key="1">
    <citation type="submission" date="2024-10" db="EMBL/GenBank/DDBJ databases">
        <title>The Natural Products Discovery Center: Release of the First 8490 Sequenced Strains for Exploring Actinobacteria Biosynthetic Diversity.</title>
        <authorList>
            <person name="Kalkreuter E."/>
            <person name="Kautsar S.A."/>
            <person name="Yang D."/>
            <person name="Bader C.D."/>
            <person name="Teijaro C.N."/>
            <person name="Fluegel L."/>
            <person name="Davis C.M."/>
            <person name="Simpson J.R."/>
            <person name="Lauterbach L."/>
            <person name="Steele A.D."/>
            <person name="Gui C."/>
            <person name="Meng S."/>
            <person name="Li G."/>
            <person name="Viehrig K."/>
            <person name="Ye F."/>
            <person name="Su P."/>
            <person name="Kiefer A.F."/>
            <person name="Nichols A."/>
            <person name="Cepeda A.J."/>
            <person name="Yan W."/>
            <person name="Fan B."/>
            <person name="Jiang Y."/>
            <person name="Adhikari A."/>
            <person name="Zheng C.-J."/>
            <person name="Schuster L."/>
            <person name="Cowan T.M."/>
            <person name="Smanski M.J."/>
            <person name="Chevrette M.G."/>
            <person name="De Carvalho L.P.S."/>
            <person name="Shen B."/>
        </authorList>
    </citation>
    <scope>NUCLEOTIDE SEQUENCE [LARGE SCALE GENOMIC DNA]</scope>
    <source>
        <strain evidence="4 5">NPDC015755</strain>
    </source>
</reference>
<dbReference type="Gene3D" id="3.30.565.10">
    <property type="entry name" value="Histidine kinase-like ATPase, C-terminal domain"/>
    <property type="match status" value="1"/>
</dbReference>
<feature type="region of interest" description="Disordered" evidence="2">
    <location>
        <begin position="72"/>
        <end position="93"/>
    </location>
</feature>
<dbReference type="Proteomes" id="UP001603013">
    <property type="component" value="Unassembled WGS sequence"/>
</dbReference>
<dbReference type="EMBL" id="JBIBSM010000012">
    <property type="protein sequence ID" value="MFF8278865.1"/>
    <property type="molecule type" value="Genomic_DNA"/>
</dbReference>
<dbReference type="InterPro" id="IPR050267">
    <property type="entry name" value="Anti-sigma-factor_SerPK"/>
</dbReference>
<dbReference type="Pfam" id="PF13581">
    <property type="entry name" value="HATPase_c_2"/>
    <property type="match status" value="1"/>
</dbReference>
<dbReference type="SUPFAM" id="SSF55874">
    <property type="entry name" value="ATPase domain of HSP90 chaperone/DNA topoisomerase II/histidine kinase"/>
    <property type="match status" value="1"/>
</dbReference>
<feature type="domain" description="Histidine kinase/HSP90-like ATPase" evidence="3">
    <location>
        <begin position="4"/>
        <end position="119"/>
    </location>
</feature>
<evidence type="ECO:0000313" key="5">
    <source>
        <dbReference type="Proteomes" id="UP001603013"/>
    </source>
</evidence>
<name>A0ABW6YGI9_9ACTN</name>
<protein>
    <submittedName>
        <fullName evidence="4">ATP-binding protein</fullName>
    </submittedName>
</protein>
<dbReference type="InterPro" id="IPR036890">
    <property type="entry name" value="HATPase_C_sf"/>
</dbReference>
<dbReference type="PANTHER" id="PTHR35526">
    <property type="entry name" value="ANTI-SIGMA-F FACTOR RSBW-RELATED"/>
    <property type="match status" value="1"/>
</dbReference>
<dbReference type="GO" id="GO:0005524">
    <property type="term" value="F:ATP binding"/>
    <property type="evidence" value="ECO:0007669"/>
    <property type="project" value="UniProtKB-KW"/>
</dbReference>
<keyword evidence="1" id="KW-0808">Transferase</keyword>
<dbReference type="PANTHER" id="PTHR35526:SF3">
    <property type="entry name" value="ANTI-SIGMA-F FACTOR RSBW"/>
    <property type="match status" value="1"/>
</dbReference>
<keyword evidence="5" id="KW-1185">Reference proteome</keyword>
<sequence>MAFTKRPGAVAQARETTRTFMSTLHPAVDAQAAASVELVVSELVTNAVRHARGAAGSLRLQARADSITVDVMDADPRPPRERTPDLTGGTGGFGWPMVRNLATAVAVTTRTSGKTVRAVLPR</sequence>
<dbReference type="RefSeq" id="WP_391936040.1">
    <property type="nucleotide sequence ID" value="NZ_JBIBSM010000012.1"/>
</dbReference>
<keyword evidence="4" id="KW-0067">ATP-binding</keyword>
<dbReference type="InterPro" id="IPR003594">
    <property type="entry name" value="HATPase_dom"/>
</dbReference>
<organism evidence="4 5">
    <name type="scientific">Streptomyces lateritius</name>
    <dbReference type="NCBI Taxonomy" id="67313"/>
    <lineage>
        <taxon>Bacteria</taxon>
        <taxon>Bacillati</taxon>
        <taxon>Actinomycetota</taxon>
        <taxon>Actinomycetes</taxon>
        <taxon>Kitasatosporales</taxon>
        <taxon>Streptomycetaceae</taxon>
        <taxon>Streptomyces</taxon>
    </lineage>
</organism>
<keyword evidence="1" id="KW-0723">Serine/threonine-protein kinase</keyword>
<keyword evidence="1" id="KW-0418">Kinase</keyword>
<accession>A0ABW6YGI9</accession>
<comment type="caution">
    <text evidence="4">The sequence shown here is derived from an EMBL/GenBank/DDBJ whole genome shotgun (WGS) entry which is preliminary data.</text>
</comment>
<evidence type="ECO:0000256" key="2">
    <source>
        <dbReference type="SAM" id="MobiDB-lite"/>
    </source>
</evidence>
<gene>
    <name evidence="4" type="ORF">ACF05T_22540</name>
</gene>
<keyword evidence="4" id="KW-0547">Nucleotide-binding</keyword>
<feature type="compositionally biased region" description="Basic and acidic residues" evidence="2">
    <location>
        <begin position="74"/>
        <end position="84"/>
    </location>
</feature>
<evidence type="ECO:0000259" key="3">
    <source>
        <dbReference type="Pfam" id="PF13581"/>
    </source>
</evidence>
<proteinExistence type="predicted"/>
<dbReference type="CDD" id="cd16936">
    <property type="entry name" value="HATPase_RsbW-like"/>
    <property type="match status" value="1"/>
</dbReference>